<dbReference type="Gene3D" id="3.50.50.60">
    <property type="entry name" value="FAD/NAD(P)-binding domain"/>
    <property type="match status" value="1"/>
</dbReference>
<comment type="similarity">
    <text evidence="1">Belongs to the lycopene cyclase family.</text>
</comment>
<dbReference type="EC" id="5.5.1.19" evidence="2"/>
<dbReference type="InterPro" id="IPR036188">
    <property type="entry name" value="FAD/NAD-bd_sf"/>
</dbReference>
<dbReference type="InterPro" id="IPR010108">
    <property type="entry name" value="Lycopene_cyclase_b/e"/>
</dbReference>
<dbReference type="NCBIfam" id="TIGR01789">
    <property type="entry name" value="lycopene_cycl"/>
    <property type="match status" value="1"/>
</dbReference>
<evidence type="ECO:0000313" key="2">
    <source>
        <dbReference type="EMBL" id="MBM0747655.1"/>
    </source>
</evidence>
<reference evidence="2 3" key="1">
    <citation type="submission" date="2021-01" db="EMBL/GenBank/DDBJ databases">
        <title>Complete genome sequence of Pantoea eucrina OB49, a heavy metal tolerant bacterium with PGPR potential isolated from wheat in Algeria.</title>
        <authorList>
            <person name="Lekired A."/>
            <person name="Ouzari I.H."/>
        </authorList>
    </citation>
    <scope>NUCLEOTIDE SEQUENCE [LARGE SCALE GENOMIC DNA]</scope>
    <source>
        <strain evidence="2 3">OB49</strain>
    </source>
</reference>
<dbReference type="EMBL" id="JAFCXS010000005">
    <property type="protein sequence ID" value="MBM0747655.1"/>
    <property type="molecule type" value="Genomic_DNA"/>
</dbReference>
<dbReference type="RefSeq" id="WP_040113666.1">
    <property type="nucleotide sequence ID" value="NZ_CP083450.1"/>
</dbReference>
<keyword evidence="2" id="KW-0413">Isomerase</keyword>
<comment type="caution">
    <text evidence="2">The sequence shown here is derived from an EMBL/GenBank/DDBJ whole genome shotgun (WGS) entry which is preliminary data.</text>
</comment>
<dbReference type="GO" id="GO:0016853">
    <property type="term" value="F:isomerase activity"/>
    <property type="evidence" value="ECO:0007669"/>
    <property type="project" value="UniProtKB-KW"/>
</dbReference>
<evidence type="ECO:0000256" key="1">
    <source>
        <dbReference type="ARBA" id="ARBA00006599"/>
    </source>
</evidence>
<dbReference type="NCBIfam" id="TIGR01790">
    <property type="entry name" value="carotene-cycl"/>
    <property type="match status" value="1"/>
</dbReference>
<organism evidence="2 3">
    <name type="scientific">Pantoea eucrina</name>
    <dbReference type="NCBI Taxonomy" id="472693"/>
    <lineage>
        <taxon>Bacteria</taxon>
        <taxon>Pseudomonadati</taxon>
        <taxon>Pseudomonadota</taxon>
        <taxon>Gammaproteobacteria</taxon>
        <taxon>Enterobacterales</taxon>
        <taxon>Erwiniaceae</taxon>
        <taxon>Pantoea</taxon>
    </lineage>
</organism>
<dbReference type="GeneID" id="84693271"/>
<evidence type="ECO:0000313" key="3">
    <source>
        <dbReference type="Proteomes" id="UP000809137"/>
    </source>
</evidence>
<dbReference type="Pfam" id="PF05834">
    <property type="entry name" value="Lycopene_cycl"/>
    <property type="match status" value="1"/>
</dbReference>
<dbReference type="Proteomes" id="UP000809137">
    <property type="component" value="Unassembled WGS sequence"/>
</dbReference>
<accession>A0ABS1Z5H2</accession>
<gene>
    <name evidence="2" type="primary">crtY</name>
    <name evidence="2" type="ORF">JJB79_09520</name>
</gene>
<sequence length="390" mass="44205">MSETHVDLILVGAGLANGLIALRLMQLQPAPDILLLESAAQPAGNHTWSFHRDDVSDAQFAWLEPLLSARWPGYQVRFPALRRNLRGEYCSVASQDFARHLRETLGDRLRTAAPVRSVTPQSVTLENGDVLHARAVIDGRGLQPTPHLRLGYQSFVGQEWHLARPHGLQQPVLMDATVDQHSGYRFVYTLPLSAERLLIEDTHYINHATLDSEQARQNIMQYAEQQGWQLSRLLREEQGSLPITLDGDIERFWQQQQGQPCSGLRAGLFHATTGYSLPSAVALADEIAAALPCNAEKLSQRIERFARRQWREQHFFRLLNRMLFLAGRPEKRWQVMQRFYRLDAGLISRFYAGELFLRDKARILCGKPPVPVGEALRALLMTPSLPGKKE</sequence>
<protein>
    <submittedName>
        <fullName evidence="2">Lycopene beta-cyclase CrtY</fullName>
        <ecNumber evidence="2">5.5.1.19</ecNumber>
    </submittedName>
</protein>
<proteinExistence type="inferred from homology"/>
<keyword evidence="3" id="KW-1185">Reference proteome</keyword>
<dbReference type="SUPFAM" id="SSF51905">
    <property type="entry name" value="FAD/NAD(P)-binding domain"/>
    <property type="match status" value="1"/>
</dbReference>
<dbReference type="InterPro" id="IPR008461">
    <property type="entry name" value="CrtY"/>
</dbReference>
<name>A0ABS1Z5H2_9GAMM</name>